<dbReference type="GO" id="GO:0005524">
    <property type="term" value="F:ATP binding"/>
    <property type="evidence" value="ECO:0007669"/>
    <property type="project" value="UniProtKB-KW"/>
</dbReference>
<dbReference type="PROSITE" id="PS00211">
    <property type="entry name" value="ABC_TRANSPORTER_1"/>
    <property type="match status" value="1"/>
</dbReference>
<dbReference type="PANTHER" id="PTHR42798:SF4">
    <property type="entry name" value="ABC TRANSPORTER DOMAIN-CONTAINING PROTEIN"/>
    <property type="match status" value="1"/>
</dbReference>
<organism evidence="5 6">
    <name type="scientific">Ruminiclostridium herbifermentans</name>
    <dbReference type="NCBI Taxonomy" id="2488810"/>
    <lineage>
        <taxon>Bacteria</taxon>
        <taxon>Bacillati</taxon>
        <taxon>Bacillota</taxon>
        <taxon>Clostridia</taxon>
        <taxon>Eubacteriales</taxon>
        <taxon>Oscillospiraceae</taxon>
        <taxon>Ruminiclostridium</taxon>
    </lineage>
</organism>
<evidence type="ECO:0000313" key="5">
    <source>
        <dbReference type="EMBL" id="QNU66435.1"/>
    </source>
</evidence>
<reference evidence="5 6" key="1">
    <citation type="submission" date="2020-09" db="EMBL/GenBank/DDBJ databases">
        <title>Characterization and genome sequencing of Ruminiclostridium sp. nov. MA18.</title>
        <authorList>
            <person name="Rettenmaier R."/>
            <person name="Kowollik M.-L."/>
            <person name="Liebl W."/>
            <person name="Zverlov V."/>
        </authorList>
    </citation>
    <scope>NUCLEOTIDE SEQUENCE [LARGE SCALE GENOMIC DNA]</scope>
    <source>
        <strain evidence="5 6">MA18</strain>
    </source>
</reference>
<sequence>MSLIEIKSLKKSFNDGKENKINVIRGIDLRIEKGEKIAIVGDSGCGKTTFINLIGLILNSDSGEIIINGRNVLELSSKDKANLRNAFFGYVVQDFALVEEDTTYQNLEIPLLYSKKRYSKREKDKLISDTLNKVGLSEKINEKVKFLSGGQRQRVAIARAIINNPSVILADEPTGALDGDTSEKIFSLLNDLVIDGKSLILVTHNEKLANYCDKKYKIETGVFK</sequence>
<name>A0A4U7J830_9FIRM</name>
<dbReference type="EMBL" id="CP061336">
    <property type="protein sequence ID" value="QNU66435.1"/>
    <property type="molecule type" value="Genomic_DNA"/>
</dbReference>
<dbReference type="InterPro" id="IPR027417">
    <property type="entry name" value="P-loop_NTPase"/>
</dbReference>
<keyword evidence="2" id="KW-0813">Transport</keyword>
<dbReference type="OrthoDB" id="9802264at2"/>
<dbReference type="RefSeq" id="WP_137699189.1">
    <property type="nucleotide sequence ID" value="NZ_CP061336.1"/>
</dbReference>
<dbReference type="InterPro" id="IPR017911">
    <property type="entry name" value="MacB-like_ATP-bd"/>
</dbReference>
<dbReference type="PANTHER" id="PTHR42798">
    <property type="entry name" value="LIPOPROTEIN-RELEASING SYSTEM ATP-BINDING PROTEIN LOLD"/>
    <property type="match status" value="1"/>
</dbReference>
<dbReference type="InterPro" id="IPR003593">
    <property type="entry name" value="AAA+_ATPase"/>
</dbReference>
<dbReference type="Pfam" id="PF00005">
    <property type="entry name" value="ABC_tran"/>
    <property type="match status" value="1"/>
</dbReference>
<comment type="similarity">
    <text evidence="1">Belongs to the ABC transporter superfamily.</text>
</comment>
<dbReference type="AlphaFoldDB" id="A0A4U7J830"/>
<dbReference type="Proteomes" id="UP000306409">
    <property type="component" value="Chromosome"/>
</dbReference>
<dbReference type="SUPFAM" id="SSF52540">
    <property type="entry name" value="P-loop containing nucleoside triphosphate hydrolases"/>
    <property type="match status" value="1"/>
</dbReference>
<gene>
    <name evidence="5" type="ORF">EHE19_016450</name>
</gene>
<dbReference type="InterPro" id="IPR017871">
    <property type="entry name" value="ABC_transporter-like_CS"/>
</dbReference>
<evidence type="ECO:0000313" key="6">
    <source>
        <dbReference type="Proteomes" id="UP000306409"/>
    </source>
</evidence>
<evidence type="ECO:0000256" key="1">
    <source>
        <dbReference type="ARBA" id="ARBA00005417"/>
    </source>
</evidence>
<keyword evidence="4 5" id="KW-0067">ATP-binding</keyword>
<dbReference type="GO" id="GO:0016887">
    <property type="term" value="F:ATP hydrolysis activity"/>
    <property type="evidence" value="ECO:0007669"/>
    <property type="project" value="InterPro"/>
</dbReference>
<dbReference type="KEGG" id="rher:EHE19_016450"/>
<evidence type="ECO:0000256" key="4">
    <source>
        <dbReference type="ARBA" id="ARBA00022840"/>
    </source>
</evidence>
<dbReference type="Gene3D" id="3.40.50.300">
    <property type="entry name" value="P-loop containing nucleotide triphosphate hydrolases"/>
    <property type="match status" value="1"/>
</dbReference>
<dbReference type="PROSITE" id="PS50893">
    <property type="entry name" value="ABC_TRANSPORTER_2"/>
    <property type="match status" value="1"/>
</dbReference>
<accession>A0A4U7J830</accession>
<dbReference type="SMART" id="SM00382">
    <property type="entry name" value="AAA"/>
    <property type="match status" value="1"/>
</dbReference>
<proteinExistence type="inferred from homology"/>
<evidence type="ECO:0000256" key="3">
    <source>
        <dbReference type="ARBA" id="ARBA00022741"/>
    </source>
</evidence>
<dbReference type="CDD" id="cd03255">
    <property type="entry name" value="ABC_MJ0796_LolCDE_FtsE"/>
    <property type="match status" value="1"/>
</dbReference>
<keyword evidence="3" id="KW-0547">Nucleotide-binding</keyword>
<evidence type="ECO:0000256" key="2">
    <source>
        <dbReference type="ARBA" id="ARBA00022448"/>
    </source>
</evidence>
<dbReference type="InterPro" id="IPR003439">
    <property type="entry name" value="ABC_transporter-like_ATP-bd"/>
</dbReference>
<keyword evidence="6" id="KW-1185">Reference proteome</keyword>
<protein>
    <submittedName>
        <fullName evidence="5">ABC transporter ATP-binding protein</fullName>
    </submittedName>
</protein>